<dbReference type="OrthoDB" id="5298194at2"/>
<accession>A0A2U2DF84</accession>
<dbReference type="InterPro" id="IPR029063">
    <property type="entry name" value="SAM-dependent_MTases_sf"/>
</dbReference>
<keyword evidence="2" id="KW-0808">Transferase</keyword>
<dbReference type="GO" id="GO:0008168">
    <property type="term" value="F:methyltransferase activity"/>
    <property type="evidence" value="ECO:0007669"/>
    <property type="project" value="UniProtKB-KW"/>
</dbReference>
<dbReference type="Proteomes" id="UP000245056">
    <property type="component" value="Unassembled WGS sequence"/>
</dbReference>
<dbReference type="GO" id="GO:0032259">
    <property type="term" value="P:methylation"/>
    <property type="evidence" value="ECO:0007669"/>
    <property type="project" value="UniProtKB-KW"/>
</dbReference>
<gene>
    <name evidence="2" type="ORF">C9I49_01345</name>
</gene>
<dbReference type="EMBL" id="QFAW01000001">
    <property type="protein sequence ID" value="PWE48056.1"/>
    <property type="molecule type" value="Genomic_DNA"/>
</dbReference>
<sequence>MPAKDADCSYVLTGEALLARFTALDAFLIEHQALWKPRPFTHLQLPWETSYPSLSSWLRSRSLEDAETSHNQPFLLDAPEPFASLAALSRELSSVGALPTHALEAAGHRLNVDVPGRKWQQIKAFSSCLSFAASPTHWLDWCSGKGHLGRRLLQSGQQLTCLEYDAALVASGQALSQRHQLRALHVEQDVLAAETASLLTAEHTPVALHACGDLHVRLMQLASAAGCKQLAIAPCCYNRISLTAYEALSSAGSRSGLQLSLEDLALPMSETVTAGARVRRQRDTSMARRLGFDLLQRQLRGIDEYLPTPSLSSAWLDKSFADYCHHLAALKQLSTIGPQDWPALEAAGWQRLAEVRNLELLRGLFRRPLELWLVLDRALFLAERGYRIRLGTFCETPLTPRNFLLLAERPQQAQPVDNSVDEIIVDPINPLFRG</sequence>
<dbReference type="RefSeq" id="WP_109519939.1">
    <property type="nucleotide sequence ID" value="NZ_QFAW01000001.1"/>
</dbReference>
<feature type="domain" description="Methyltransferase" evidence="1">
    <location>
        <begin position="117"/>
        <end position="241"/>
    </location>
</feature>
<reference evidence="2 3" key="1">
    <citation type="submission" date="2018-05" db="EMBL/GenBank/DDBJ databases">
        <title>Genome sequences of two Antarctic strains of Pseudomonas prosekii: insights into adaptation to extreme conditions.</title>
        <authorList>
            <person name="Snopkova K."/>
            <person name="Dufkova K."/>
            <person name="Cejkova D."/>
            <person name="Sedlacek I."/>
            <person name="Smajs D."/>
        </authorList>
    </citation>
    <scope>NUCLEOTIDE SEQUENCE [LARGE SCALE GENOMIC DNA]</scope>
    <source>
        <strain evidence="2 3">P2673</strain>
    </source>
</reference>
<dbReference type="Pfam" id="PF13679">
    <property type="entry name" value="Methyltransf_32"/>
    <property type="match status" value="1"/>
</dbReference>
<dbReference type="SUPFAM" id="SSF53335">
    <property type="entry name" value="S-adenosyl-L-methionine-dependent methyltransferases"/>
    <property type="match status" value="1"/>
</dbReference>
<evidence type="ECO:0000313" key="3">
    <source>
        <dbReference type="Proteomes" id="UP000245056"/>
    </source>
</evidence>
<protein>
    <submittedName>
        <fullName evidence="2">SAM-dependent methyltransferase</fullName>
    </submittedName>
</protein>
<dbReference type="PANTHER" id="PTHR13369:SF0">
    <property type="entry name" value="GLUTATHIONE S-TRANSFERASE C-TERMINAL DOMAIN-CONTAINING PROTEIN"/>
    <property type="match status" value="1"/>
</dbReference>
<dbReference type="InterPro" id="IPR025714">
    <property type="entry name" value="Methyltranfer_dom"/>
</dbReference>
<name>A0A2U2DF84_9PSED</name>
<organism evidence="2 3">
    <name type="scientific">Pseudomonas prosekii</name>
    <dbReference type="NCBI Taxonomy" id="1148509"/>
    <lineage>
        <taxon>Bacteria</taxon>
        <taxon>Pseudomonadati</taxon>
        <taxon>Pseudomonadota</taxon>
        <taxon>Gammaproteobacteria</taxon>
        <taxon>Pseudomonadales</taxon>
        <taxon>Pseudomonadaceae</taxon>
        <taxon>Pseudomonas</taxon>
    </lineage>
</organism>
<proteinExistence type="predicted"/>
<evidence type="ECO:0000313" key="2">
    <source>
        <dbReference type="EMBL" id="PWE48056.1"/>
    </source>
</evidence>
<evidence type="ECO:0000259" key="1">
    <source>
        <dbReference type="Pfam" id="PF13679"/>
    </source>
</evidence>
<comment type="caution">
    <text evidence="2">The sequence shown here is derived from an EMBL/GenBank/DDBJ whole genome shotgun (WGS) entry which is preliminary data.</text>
</comment>
<keyword evidence="2" id="KW-0489">Methyltransferase</keyword>
<dbReference type="AlphaFoldDB" id="A0A2U2DF84"/>
<dbReference type="PANTHER" id="PTHR13369">
    <property type="match status" value="1"/>
</dbReference>